<organism evidence="1 2">
    <name type="scientific">Canavalia gladiata</name>
    <name type="common">Sword bean</name>
    <name type="synonym">Dolichos gladiatus</name>
    <dbReference type="NCBI Taxonomy" id="3824"/>
    <lineage>
        <taxon>Eukaryota</taxon>
        <taxon>Viridiplantae</taxon>
        <taxon>Streptophyta</taxon>
        <taxon>Embryophyta</taxon>
        <taxon>Tracheophyta</taxon>
        <taxon>Spermatophyta</taxon>
        <taxon>Magnoliopsida</taxon>
        <taxon>eudicotyledons</taxon>
        <taxon>Gunneridae</taxon>
        <taxon>Pentapetalae</taxon>
        <taxon>rosids</taxon>
        <taxon>fabids</taxon>
        <taxon>Fabales</taxon>
        <taxon>Fabaceae</taxon>
        <taxon>Papilionoideae</taxon>
        <taxon>50 kb inversion clade</taxon>
        <taxon>NPAAA clade</taxon>
        <taxon>indigoferoid/millettioid clade</taxon>
        <taxon>Phaseoleae</taxon>
        <taxon>Canavalia</taxon>
    </lineage>
</organism>
<accession>A0AAN9PPK1</accession>
<comment type="caution">
    <text evidence="1">The sequence shown here is derived from an EMBL/GenBank/DDBJ whole genome shotgun (WGS) entry which is preliminary data.</text>
</comment>
<sequence length="173" mass="20062">MKLQQKIKLYGNQTSIPLARCIIDPLHKLDCFDMESLMRLSKNGKEYIYVSRGLVNHNIANKDDPYICDRVQEMFNDEEYSLVFFLLRRFISTRSLGYGDQMLVLSDLEESLSALRISRGGSFLNRSSLFRKEDSASLFAFFNSSLCLWEESQELLPLFRSTLPGRLAFLAFF</sequence>
<dbReference type="AlphaFoldDB" id="A0AAN9PPK1"/>
<evidence type="ECO:0000313" key="2">
    <source>
        <dbReference type="Proteomes" id="UP001367508"/>
    </source>
</evidence>
<dbReference type="Proteomes" id="UP001367508">
    <property type="component" value="Unassembled WGS sequence"/>
</dbReference>
<protein>
    <submittedName>
        <fullName evidence="1">Uncharacterized protein</fullName>
    </submittedName>
</protein>
<dbReference type="EMBL" id="JAYMYQ010000011">
    <property type="protein sequence ID" value="KAK7305691.1"/>
    <property type="molecule type" value="Genomic_DNA"/>
</dbReference>
<evidence type="ECO:0000313" key="1">
    <source>
        <dbReference type="EMBL" id="KAK7305691.1"/>
    </source>
</evidence>
<gene>
    <name evidence="1" type="ORF">VNO77_43600</name>
</gene>
<name>A0AAN9PPK1_CANGL</name>
<reference evidence="1 2" key="1">
    <citation type="submission" date="2024-01" db="EMBL/GenBank/DDBJ databases">
        <title>The genomes of 5 underutilized Papilionoideae crops provide insights into root nodulation and disease resistanc.</title>
        <authorList>
            <person name="Jiang F."/>
        </authorList>
    </citation>
    <scope>NUCLEOTIDE SEQUENCE [LARGE SCALE GENOMIC DNA]</scope>
    <source>
        <strain evidence="1">LVBAO_FW01</strain>
        <tissue evidence="1">Leaves</tissue>
    </source>
</reference>
<proteinExistence type="predicted"/>
<keyword evidence="2" id="KW-1185">Reference proteome</keyword>